<feature type="transmembrane region" description="Helical" evidence="6">
    <location>
        <begin position="199"/>
        <end position="220"/>
    </location>
</feature>
<keyword evidence="8" id="KW-1185">Reference proteome</keyword>
<evidence type="ECO:0000313" key="7">
    <source>
        <dbReference type="EMBL" id="QDT73937.1"/>
    </source>
</evidence>
<feature type="transmembrane region" description="Helical" evidence="6">
    <location>
        <begin position="241"/>
        <end position="261"/>
    </location>
</feature>
<proteinExistence type="predicted"/>
<reference evidence="7 8" key="1">
    <citation type="submission" date="2019-02" db="EMBL/GenBank/DDBJ databases">
        <title>Deep-cultivation of Planctomycetes and their phenomic and genomic characterization uncovers novel biology.</title>
        <authorList>
            <person name="Wiegand S."/>
            <person name="Jogler M."/>
            <person name="Boedeker C."/>
            <person name="Pinto D."/>
            <person name="Vollmers J."/>
            <person name="Rivas-Marin E."/>
            <person name="Kohn T."/>
            <person name="Peeters S.H."/>
            <person name="Heuer A."/>
            <person name="Rast P."/>
            <person name="Oberbeckmann S."/>
            <person name="Bunk B."/>
            <person name="Jeske O."/>
            <person name="Meyerdierks A."/>
            <person name="Storesund J.E."/>
            <person name="Kallscheuer N."/>
            <person name="Luecker S."/>
            <person name="Lage O.M."/>
            <person name="Pohl T."/>
            <person name="Merkel B.J."/>
            <person name="Hornburger P."/>
            <person name="Mueller R.-W."/>
            <person name="Bruemmer F."/>
            <person name="Labrenz M."/>
            <person name="Spormann A.M."/>
            <person name="Op den Camp H."/>
            <person name="Overmann J."/>
            <person name="Amann R."/>
            <person name="Jetten M.S.M."/>
            <person name="Mascher T."/>
            <person name="Medema M.H."/>
            <person name="Devos D.P."/>
            <person name="Kaster A.-K."/>
            <person name="Ovreas L."/>
            <person name="Rohde M."/>
            <person name="Galperin M.Y."/>
            <person name="Jogler C."/>
        </authorList>
    </citation>
    <scope>NUCLEOTIDE SEQUENCE [LARGE SCALE GENOMIC DNA]</scope>
    <source>
        <strain evidence="7 8">I41</strain>
    </source>
</reference>
<feature type="transmembrane region" description="Helical" evidence="6">
    <location>
        <begin position="394"/>
        <end position="413"/>
    </location>
</feature>
<evidence type="ECO:0000313" key="8">
    <source>
        <dbReference type="Proteomes" id="UP000317909"/>
    </source>
</evidence>
<evidence type="ECO:0000256" key="4">
    <source>
        <dbReference type="ARBA" id="ARBA00022989"/>
    </source>
</evidence>
<dbReference type="InterPro" id="IPR002797">
    <property type="entry name" value="Polysacc_synth"/>
</dbReference>
<evidence type="ECO:0000256" key="3">
    <source>
        <dbReference type="ARBA" id="ARBA00022692"/>
    </source>
</evidence>
<evidence type="ECO:0000256" key="5">
    <source>
        <dbReference type="ARBA" id="ARBA00023136"/>
    </source>
</evidence>
<keyword evidence="2" id="KW-1003">Cell membrane</keyword>
<dbReference type="GO" id="GO:0005886">
    <property type="term" value="C:plasma membrane"/>
    <property type="evidence" value="ECO:0007669"/>
    <property type="project" value="UniProtKB-SubCell"/>
</dbReference>
<feature type="transmembrane region" description="Helical" evidence="6">
    <location>
        <begin position="331"/>
        <end position="351"/>
    </location>
</feature>
<sequence>MRVAPIAAAAAIPKQPEARRSLKADTLAASVIILLTVTVVQRTVGFGRGILFCRWLSPESLGEWEMVYSFLMLAAPLAVLGVPGSFGRYAEHYRQRGHLRTFLNRTTIWTAVCGLISVAVIEGLAPQLSDLMFGDAKYADVMRNVGFCLLTIIVQHTLTALLTALRLYRIVSAMQFAQSILFAIISLGLMWRWPTMNSILFGYAIACLASSAGAIVWAWPAFRDLDRPEDDLVHREFWGKLLRFAFFVWVTNLLTHLFAIVDRYMIVHYANLSPTEALQQVGHYHSSRIIPLLMVSVADLLSGLVMPHLTHDWEAGRPENVSKRLNLTIKLSAICMMAFGVAVLASAPLLFHTILQGKYDDGLHVLPWTMAGCVWYGIYVVAQNYLWCAEKAKLSTAPLMIGLLVNVVLNFILLPTQGLHGAVLATAISTCICLLVVLWLNQLHGMQVDRGAWLLALAPTALGFGLWPSVVTTLAVLVASLATPWLLTELEQRELKHFAVESLTKFLPALRRERAPAAS</sequence>
<dbReference type="EMBL" id="CP036339">
    <property type="protein sequence ID" value="QDT73937.1"/>
    <property type="molecule type" value="Genomic_DNA"/>
</dbReference>
<dbReference type="PANTHER" id="PTHR30250">
    <property type="entry name" value="PST FAMILY PREDICTED COLANIC ACID TRANSPORTER"/>
    <property type="match status" value="1"/>
</dbReference>
<keyword evidence="3 6" id="KW-0812">Transmembrane</keyword>
<evidence type="ECO:0000256" key="2">
    <source>
        <dbReference type="ARBA" id="ARBA00022475"/>
    </source>
</evidence>
<feature type="transmembrane region" description="Helical" evidence="6">
    <location>
        <begin position="363"/>
        <end position="382"/>
    </location>
</feature>
<dbReference type="KEGG" id="llh:I41_31290"/>
<protein>
    <submittedName>
        <fullName evidence="7">MurJ-like flippase</fullName>
    </submittedName>
</protein>
<feature type="transmembrane region" description="Helical" evidence="6">
    <location>
        <begin position="452"/>
        <end position="482"/>
    </location>
</feature>
<dbReference type="InterPro" id="IPR050833">
    <property type="entry name" value="Poly_Biosynth_Transport"/>
</dbReference>
<feature type="transmembrane region" description="Helical" evidence="6">
    <location>
        <begin position="27"/>
        <end position="47"/>
    </location>
</feature>
<gene>
    <name evidence="7" type="ORF">I41_31290</name>
</gene>
<feature type="transmembrane region" description="Helical" evidence="6">
    <location>
        <begin position="67"/>
        <end position="90"/>
    </location>
</feature>
<dbReference type="Pfam" id="PF01943">
    <property type="entry name" value="Polysacc_synt"/>
    <property type="match status" value="1"/>
</dbReference>
<dbReference type="PANTHER" id="PTHR30250:SF11">
    <property type="entry name" value="O-ANTIGEN TRANSPORTER-RELATED"/>
    <property type="match status" value="1"/>
</dbReference>
<organism evidence="7 8">
    <name type="scientific">Lacipirellula limnantheis</name>
    <dbReference type="NCBI Taxonomy" id="2528024"/>
    <lineage>
        <taxon>Bacteria</taxon>
        <taxon>Pseudomonadati</taxon>
        <taxon>Planctomycetota</taxon>
        <taxon>Planctomycetia</taxon>
        <taxon>Pirellulales</taxon>
        <taxon>Lacipirellulaceae</taxon>
        <taxon>Lacipirellula</taxon>
    </lineage>
</organism>
<feature type="transmembrane region" description="Helical" evidence="6">
    <location>
        <begin position="419"/>
        <end position="440"/>
    </location>
</feature>
<feature type="transmembrane region" description="Helical" evidence="6">
    <location>
        <begin position="141"/>
        <end position="164"/>
    </location>
</feature>
<dbReference type="RefSeq" id="WP_168206925.1">
    <property type="nucleotide sequence ID" value="NZ_CP036339.1"/>
</dbReference>
<evidence type="ECO:0000256" key="6">
    <source>
        <dbReference type="SAM" id="Phobius"/>
    </source>
</evidence>
<feature type="transmembrane region" description="Helical" evidence="6">
    <location>
        <begin position="102"/>
        <end position="121"/>
    </location>
</feature>
<evidence type="ECO:0000256" key="1">
    <source>
        <dbReference type="ARBA" id="ARBA00004651"/>
    </source>
</evidence>
<name>A0A517TZY0_9BACT</name>
<keyword evidence="4 6" id="KW-1133">Transmembrane helix</keyword>
<keyword evidence="5 6" id="KW-0472">Membrane</keyword>
<comment type="subcellular location">
    <subcellularLocation>
        <location evidence="1">Cell membrane</location>
        <topology evidence="1">Multi-pass membrane protein</topology>
    </subcellularLocation>
</comment>
<dbReference type="AlphaFoldDB" id="A0A517TZY0"/>
<accession>A0A517TZY0</accession>
<dbReference type="Proteomes" id="UP000317909">
    <property type="component" value="Chromosome"/>
</dbReference>